<dbReference type="AlphaFoldDB" id="A0ABC8S6N5"/>
<evidence type="ECO:0000313" key="1">
    <source>
        <dbReference type="EMBL" id="CAK9152868.1"/>
    </source>
</evidence>
<sequence length="102" mass="11118">MPCFMNLGPTVEAQKELFLISLRLHVSEACAGCSFLIADNQVHSLLLKSGIPTDVYLVNLTCRHACATGYIEDTSCILDAMPKKNTRGIQLSEKKKSGIAHP</sequence>
<proteinExistence type="predicted"/>
<reference evidence="1 2" key="1">
    <citation type="submission" date="2024-02" db="EMBL/GenBank/DDBJ databases">
        <authorList>
            <person name="Vignale AGUSTIN F."/>
            <person name="Sosa J E."/>
            <person name="Modenutti C."/>
        </authorList>
    </citation>
    <scope>NUCLEOTIDE SEQUENCE [LARGE SCALE GENOMIC DNA]</scope>
</reference>
<dbReference type="EMBL" id="CAUOFW020002303">
    <property type="protein sequence ID" value="CAK9152868.1"/>
    <property type="molecule type" value="Genomic_DNA"/>
</dbReference>
<comment type="caution">
    <text evidence="1">The sequence shown here is derived from an EMBL/GenBank/DDBJ whole genome shotgun (WGS) entry which is preliminary data.</text>
</comment>
<protein>
    <submittedName>
        <fullName evidence="1">Uncharacterized protein</fullName>
    </submittedName>
</protein>
<keyword evidence="2" id="KW-1185">Reference proteome</keyword>
<organism evidence="1 2">
    <name type="scientific">Ilex paraguariensis</name>
    <name type="common">yerba mate</name>
    <dbReference type="NCBI Taxonomy" id="185542"/>
    <lineage>
        <taxon>Eukaryota</taxon>
        <taxon>Viridiplantae</taxon>
        <taxon>Streptophyta</taxon>
        <taxon>Embryophyta</taxon>
        <taxon>Tracheophyta</taxon>
        <taxon>Spermatophyta</taxon>
        <taxon>Magnoliopsida</taxon>
        <taxon>eudicotyledons</taxon>
        <taxon>Gunneridae</taxon>
        <taxon>Pentapetalae</taxon>
        <taxon>asterids</taxon>
        <taxon>campanulids</taxon>
        <taxon>Aquifoliales</taxon>
        <taxon>Aquifoliaceae</taxon>
        <taxon>Ilex</taxon>
    </lineage>
</organism>
<evidence type="ECO:0000313" key="2">
    <source>
        <dbReference type="Proteomes" id="UP001642360"/>
    </source>
</evidence>
<gene>
    <name evidence="1" type="ORF">ILEXP_LOCUS21100</name>
</gene>
<name>A0ABC8S6N5_9AQUA</name>
<dbReference type="Proteomes" id="UP001642360">
    <property type="component" value="Unassembled WGS sequence"/>
</dbReference>
<accession>A0ABC8S6N5</accession>